<keyword evidence="2" id="KW-1185">Reference proteome</keyword>
<proteinExistence type="predicted"/>
<dbReference type="AlphaFoldDB" id="A0A6F8ZEP5"/>
<protein>
    <submittedName>
        <fullName evidence="1">Uncharacterized protein</fullName>
    </submittedName>
</protein>
<dbReference type="EMBL" id="LR778114">
    <property type="protein sequence ID" value="CAB1128225.1"/>
    <property type="molecule type" value="Genomic_DNA"/>
</dbReference>
<organism evidence="1 2">
    <name type="scientific">Candidatus Hydrogenisulfobacillus filiaventi</name>
    <dbReference type="NCBI Taxonomy" id="2707344"/>
    <lineage>
        <taxon>Bacteria</taxon>
        <taxon>Bacillati</taxon>
        <taxon>Bacillota</taxon>
        <taxon>Clostridia</taxon>
        <taxon>Eubacteriales</taxon>
        <taxon>Clostridiales Family XVII. Incertae Sedis</taxon>
        <taxon>Candidatus Hydrogenisulfobacillus</taxon>
    </lineage>
</organism>
<dbReference type="KEGG" id="hfv:R50_0719"/>
<dbReference type="Proteomes" id="UP000503399">
    <property type="component" value="Chromosome"/>
</dbReference>
<reference evidence="1 2" key="1">
    <citation type="submission" date="2020-02" db="EMBL/GenBank/DDBJ databases">
        <authorList>
            <person name="Hogendoorn C."/>
        </authorList>
    </citation>
    <scope>NUCLEOTIDE SEQUENCE [LARGE SCALE GENOMIC DNA]</scope>
    <source>
        <strain evidence="1">R501</strain>
    </source>
</reference>
<accession>A0A6F8ZEP5</accession>
<name>A0A6F8ZEP5_9FIRM</name>
<sequence length="132" mass="14455">MAHYLRSFGYAPYPPLSAGQAAALTRLLERYRRLRGEPVPETEVTAAVLGRPKTLGELNADEADRVAAHLVVHNLVYSTFPQALPQTPAPFARELDGLLADRELLERVIAAAGWDTGREFLPPPWGEPVSQG</sequence>
<evidence type="ECO:0000313" key="2">
    <source>
        <dbReference type="Proteomes" id="UP000503399"/>
    </source>
</evidence>
<gene>
    <name evidence="1" type="ORF">R50_0719</name>
</gene>
<evidence type="ECO:0000313" key="1">
    <source>
        <dbReference type="EMBL" id="CAB1128225.1"/>
    </source>
</evidence>